<dbReference type="EMBL" id="CP018180">
    <property type="protein sequence ID" value="AUJ33081.1"/>
    <property type="molecule type" value="Genomic_DNA"/>
</dbReference>
<dbReference type="Pfam" id="PF11797">
    <property type="entry name" value="WxLIP_HBD"/>
    <property type="match status" value="1"/>
</dbReference>
<accession>A0A3Q8D182</accession>
<feature type="domain" description="WxL Interacting Protein host binding" evidence="3">
    <location>
        <begin position="164"/>
        <end position="305"/>
    </location>
</feature>
<reference evidence="4 5" key="1">
    <citation type="submission" date="2016-11" db="EMBL/GenBank/DDBJ databases">
        <title>Interaction between Lactobacillus species and yeast in water kefir.</title>
        <authorList>
            <person name="Behr J."/>
            <person name="Xu D."/>
            <person name="Vogel R.F."/>
        </authorList>
    </citation>
    <scope>NUCLEOTIDE SEQUENCE [LARGE SCALE GENOMIC DNA]</scope>
    <source>
        <strain evidence="4 5">TMW 1.1827</strain>
    </source>
</reference>
<evidence type="ECO:0000259" key="3">
    <source>
        <dbReference type="Pfam" id="PF11797"/>
    </source>
</evidence>
<dbReference type="Pfam" id="PF06030">
    <property type="entry name" value="WxLIP_PGBD"/>
    <property type="match status" value="1"/>
</dbReference>
<keyword evidence="5" id="KW-1185">Reference proteome</keyword>
<organism evidence="4 5">
    <name type="scientific">Liquorilactobacillus nagelii</name>
    <dbReference type="NCBI Taxonomy" id="82688"/>
    <lineage>
        <taxon>Bacteria</taxon>
        <taxon>Bacillati</taxon>
        <taxon>Bacillota</taxon>
        <taxon>Bacilli</taxon>
        <taxon>Lactobacillales</taxon>
        <taxon>Lactobacillaceae</taxon>
        <taxon>Liquorilactobacillus</taxon>
    </lineage>
</organism>
<evidence type="ECO:0000256" key="1">
    <source>
        <dbReference type="SAM" id="Phobius"/>
    </source>
</evidence>
<keyword evidence="1" id="KW-0472">Membrane</keyword>
<feature type="transmembrane region" description="Helical" evidence="1">
    <location>
        <begin position="313"/>
        <end position="335"/>
    </location>
</feature>
<sequence length="357" mass="40228">MFKKPSLILLGFLSFWLTLAGLKLPQIQADGAGFAVSAVIPSNQYNQNASYFDLKMKPNQVEQVQIQVQNLTNQEKYLTAYPNTGYTSDAGVEAYNRHQLGRRSQAAYLFSDIISQPQKIVLAPQQSKKITFTIQMPAQNYHGILEGAFYFLDTKSSTGQTTNQKGMTIKNRYALALGVVLREDTTTKVAPKMTLNKITAGIQDTANFSVATKVNLANTRPTLIHNLKIVGQISKTKHSKVLYQTKNTGLGMAPNSNFNYSIDWQNKAMKSGRYHLHLVATAQKHHWVFDRDFNITQHEADRVNKHANVEHNWTWLWIILGILLLILLLIAVYLIGRRTGHKKETPKPADSDKKTTK</sequence>
<gene>
    <name evidence="4" type="ORF">BSQ50_11315</name>
</gene>
<dbReference type="RefSeq" id="WP_187343753.1">
    <property type="nucleotide sequence ID" value="NZ_CP018180.1"/>
</dbReference>
<keyword evidence="1" id="KW-1133">Transmembrane helix</keyword>
<feature type="domain" description="WxL Interacting Protein peptidoglycan binding" evidence="2">
    <location>
        <begin position="34"/>
        <end position="151"/>
    </location>
</feature>
<dbReference type="InterPro" id="IPR021759">
    <property type="entry name" value="WxLIP_HBD"/>
</dbReference>
<name>A0A3Q8D182_9LACO</name>
<protein>
    <submittedName>
        <fullName evidence="4">Uncharacterized protein</fullName>
    </submittedName>
</protein>
<dbReference type="Proteomes" id="UP000324497">
    <property type="component" value="Chromosome"/>
</dbReference>
<keyword evidence="1" id="KW-0812">Transmembrane</keyword>
<evidence type="ECO:0000313" key="5">
    <source>
        <dbReference type="Proteomes" id="UP000324497"/>
    </source>
</evidence>
<evidence type="ECO:0000313" key="4">
    <source>
        <dbReference type="EMBL" id="AUJ33081.1"/>
    </source>
</evidence>
<dbReference type="KEGG" id="lng:BSQ50_11315"/>
<dbReference type="InterPro" id="IPR010317">
    <property type="entry name" value="WxLIP_PGBD"/>
</dbReference>
<proteinExistence type="predicted"/>
<evidence type="ECO:0000259" key="2">
    <source>
        <dbReference type="Pfam" id="PF06030"/>
    </source>
</evidence>
<dbReference type="AlphaFoldDB" id="A0A3Q8D182"/>